<gene>
    <name evidence="1" type="ORF">QRT03_26105</name>
</gene>
<reference evidence="1 2" key="1">
    <citation type="submission" date="2023-06" db="EMBL/GenBank/DDBJ databases">
        <title>Actinomycetospora Odt1-22.</title>
        <authorList>
            <person name="Supong K."/>
        </authorList>
    </citation>
    <scope>NUCLEOTIDE SEQUENCE [LARGE SCALE GENOMIC DNA]</scope>
    <source>
        <strain evidence="1 2">Odt1-22</strain>
    </source>
</reference>
<dbReference type="EMBL" id="JASVWF010000007">
    <property type="protein sequence ID" value="MDL5159468.1"/>
    <property type="molecule type" value="Genomic_DNA"/>
</dbReference>
<protein>
    <submittedName>
        <fullName evidence="1">Uncharacterized protein</fullName>
    </submittedName>
</protein>
<keyword evidence="2" id="KW-1185">Reference proteome</keyword>
<dbReference type="RefSeq" id="WP_286056063.1">
    <property type="nucleotide sequence ID" value="NZ_JASVWF010000007.1"/>
</dbReference>
<sequence length="150" mass="17132">MTVWTEDDWDTMVDLLELVAATDRRTISELDVRTWLAIAQDAGWPSADFARRAIIRFRNERPGVWLEPGHITQAYRELRQEARDCYQEPDVPNEVLRGSHAEYQAFMRQAATDHHARYLAAWIEGHQGRERITAALRSADLRAISGGAAS</sequence>
<organism evidence="1 2">
    <name type="scientific">Actinomycetospora termitidis</name>
    <dbReference type="NCBI Taxonomy" id="3053470"/>
    <lineage>
        <taxon>Bacteria</taxon>
        <taxon>Bacillati</taxon>
        <taxon>Actinomycetota</taxon>
        <taxon>Actinomycetes</taxon>
        <taxon>Pseudonocardiales</taxon>
        <taxon>Pseudonocardiaceae</taxon>
        <taxon>Actinomycetospora</taxon>
    </lineage>
</organism>
<proteinExistence type="predicted"/>
<dbReference type="Proteomes" id="UP001231924">
    <property type="component" value="Unassembled WGS sequence"/>
</dbReference>
<evidence type="ECO:0000313" key="1">
    <source>
        <dbReference type="EMBL" id="MDL5159468.1"/>
    </source>
</evidence>
<evidence type="ECO:0000313" key="2">
    <source>
        <dbReference type="Proteomes" id="UP001231924"/>
    </source>
</evidence>
<comment type="caution">
    <text evidence="1">The sequence shown here is derived from an EMBL/GenBank/DDBJ whole genome shotgun (WGS) entry which is preliminary data.</text>
</comment>
<accession>A0ABT7MFM8</accession>
<name>A0ABT7MFM8_9PSEU</name>